<dbReference type="AlphaFoldDB" id="A0AAD6YFE0"/>
<gene>
    <name evidence="2" type="ORF">GGX14DRAFT_635814</name>
</gene>
<dbReference type="Proteomes" id="UP001219525">
    <property type="component" value="Unassembled WGS sequence"/>
</dbReference>
<name>A0AAD6YFE0_9AGAR</name>
<organism evidence="2 3">
    <name type="scientific">Mycena pura</name>
    <dbReference type="NCBI Taxonomy" id="153505"/>
    <lineage>
        <taxon>Eukaryota</taxon>
        <taxon>Fungi</taxon>
        <taxon>Dikarya</taxon>
        <taxon>Basidiomycota</taxon>
        <taxon>Agaricomycotina</taxon>
        <taxon>Agaricomycetes</taxon>
        <taxon>Agaricomycetidae</taxon>
        <taxon>Agaricales</taxon>
        <taxon>Marasmiineae</taxon>
        <taxon>Mycenaceae</taxon>
        <taxon>Mycena</taxon>
    </lineage>
</organism>
<sequence length="563" mass="62109">MKGSGPGIWAIWVGRWGHGFPLWKADPGSNDSIELGDVGYCEAGRFHKVFHLDVQQICDIAVPQEENKPFPSPLKHEVTKDAKDCASMGVYPPFPIGASGTVSVEHTYHEEAALSLKDRRALVSYLPKHQRKILQDYILQHYKTYSISPEDIVVIVGTYKTGDWNAKVTTKWFRTRSVKGGLKGGDLGKSDVKSERDEQESRSPGYNCGHLHLDTVIGAAHGLNDFPACGRNPCNPPAQCIFIHTLRVRRRGKVRRLAMATVTTKTEKVSTSFTWAWLKSKLTRTLSPPPVSPAPSTLNGSAKRSSDCEDPTLEVVVVSDEDVIQLFGRSDVLESNAVGNSSMAANAPVSTEGNWFSSVGIPLSLPSMHNNTPQEALYDAVAKRKFEVRSSLRWYRCANANGVPLGEPDCRSSNRQRPGRHRLLLAVAECDDSLTRQQELARSFGHLGPRTGKRALGVHTADRVVRSRATAAYLYNFPLFPVLPNVLQFLLYLLCASFSALMLLIASSEVEDNDPPSRSLLIQSIELLILPFACNSTSSHDCRSLTPPRNKFAALDSQVLHTR</sequence>
<feature type="region of interest" description="Disordered" evidence="1">
    <location>
        <begin position="184"/>
        <end position="205"/>
    </location>
</feature>
<protein>
    <submittedName>
        <fullName evidence="2">Uncharacterized protein</fullName>
    </submittedName>
</protein>
<proteinExistence type="predicted"/>
<evidence type="ECO:0000313" key="2">
    <source>
        <dbReference type="EMBL" id="KAJ7207029.1"/>
    </source>
</evidence>
<feature type="compositionally biased region" description="Basic and acidic residues" evidence="1">
    <location>
        <begin position="186"/>
        <end position="201"/>
    </location>
</feature>
<feature type="compositionally biased region" description="Polar residues" evidence="1">
    <location>
        <begin position="294"/>
        <end position="303"/>
    </location>
</feature>
<dbReference type="EMBL" id="JARJCW010000037">
    <property type="protein sequence ID" value="KAJ7207029.1"/>
    <property type="molecule type" value="Genomic_DNA"/>
</dbReference>
<feature type="region of interest" description="Disordered" evidence="1">
    <location>
        <begin position="286"/>
        <end position="307"/>
    </location>
</feature>
<comment type="caution">
    <text evidence="2">The sequence shown here is derived from an EMBL/GenBank/DDBJ whole genome shotgun (WGS) entry which is preliminary data.</text>
</comment>
<reference evidence="2" key="1">
    <citation type="submission" date="2023-03" db="EMBL/GenBank/DDBJ databases">
        <title>Massive genome expansion in bonnet fungi (Mycena s.s.) driven by repeated elements and novel gene families across ecological guilds.</title>
        <authorList>
            <consortium name="Lawrence Berkeley National Laboratory"/>
            <person name="Harder C.B."/>
            <person name="Miyauchi S."/>
            <person name="Viragh M."/>
            <person name="Kuo A."/>
            <person name="Thoen E."/>
            <person name="Andreopoulos B."/>
            <person name="Lu D."/>
            <person name="Skrede I."/>
            <person name="Drula E."/>
            <person name="Henrissat B."/>
            <person name="Morin E."/>
            <person name="Kohler A."/>
            <person name="Barry K."/>
            <person name="LaButti K."/>
            <person name="Morin E."/>
            <person name="Salamov A."/>
            <person name="Lipzen A."/>
            <person name="Mereny Z."/>
            <person name="Hegedus B."/>
            <person name="Baldrian P."/>
            <person name="Stursova M."/>
            <person name="Weitz H."/>
            <person name="Taylor A."/>
            <person name="Grigoriev I.V."/>
            <person name="Nagy L.G."/>
            <person name="Martin F."/>
            <person name="Kauserud H."/>
        </authorList>
    </citation>
    <scope>NUCLEOTIDE SEQUENCE</scope>
    <source>
        <strain evidence="2">9144</strain>
    </source>
</reference>
<evidence type="ECO:0000256" key="1">
    <source>
        <dbReference type="SAM" id="MobiDB-lite"/>
    </source>
</evidence>
<accession>A0AAD6YFE0</accession>
<keyword evidence="3" id="KW-1185">Reference proteome</keyword>
<evidence type="ECO:0000313" key="3">
    <source>
        <dbReference type="Proteomes" id="UP001219525"/>
    </source>
</evidence>